<dbReference type="RefSeq" id="WP_283382949.1">
    <property type="nucleotide sequence ID" value="NZ_JASHIE010000014.1"/>
</dbReference>
<proteinExistence type="predicted"/>
<feature type="transmembrane region" description="Helical" evidence="1">
    <location>
        <begin position="201"/>
        <end position="222"/>
    </location>
</feature>
<organism evidence="2 3">
    <name type="scientific">Flectobacillus rivi</name>
    <dbReference type="NCBI Taxonomy" id="2984209"/>
    <lineage>
        <taxon>Bacteria</taxon>
        <taxon>Pseudomonadati</taxon>
        <taxon>Bacteroidota</taxon>
        <taxon>Cytophagia</taxon>
        <taxon>Cytophagales</taxon>
        <taxon>Flectobacillaceae</taxon>
        <taxon>Flectobacillus</taxon>
    </lineage>
</organism>
<feature type="transmembrane region" description="Helical" evidence="1">
    <location>
        <begin position="137"/>
        <end position="161"/>
    </location>
</feature>
<sequence length="527" mass="60654">MISRDEYRIAGKFLKNYYNAEGFINSAKTLIAPENESRPVVVRLLYVLSYTLTGNVNFQFICILGNLILLGYLFLIKTIIKQLDVSSFYFLPIPFLFLNLGPYLTYLFSYETFFYISSFVVPIYIFYLDIVRKKTFLAIIFIIISFGIGSTALLCALFLFLNNLVRKYYKESMVFGIALFLMIISIPDIKDPHSGNQLSGIFLHFKEITLLVVAFCGNIITIFNSSEFTTIIFGAILLFCPVFLFFTKMRWNNTVHNFIITSIAFMLIMITLNTLKRWREDYNGYLSEILTGHKLIFTLGLFSLIYICVLAGLQKSEIKKRIVGISMMLFALVFYARANFINFRNAIEYQKRLQCDIFNWEASKYIANDEEHQYDFLRQKGIFTPKGSFTPAFVQNLKELAKDTTLQYQPSLFKVTRGQGKNKDMYGVYPQYEVIENSNLPVPSKILHSNGHFIVLIGKQNMFMTACTLNAPSIRKLLAGKNPLNPGFSSGFSYLDIPRGDYQIALCTIQNLEIINFGYIGQKVHLW</sequence>
<evidence type="ECO:0000313" key="3">
    <source>
        <dbReference type="Proteomes" id="UP001225761"/>
    </source>
</evidence>
<evidence type="ECO:0000313" key="2">
    <source>
        <dbReference type="EMBL" id="MDI9876677.1"/>
    </source>
</evidence>
<keyword evidence="1" id="KW-1133">Transmembrane helix</keyword>
<evidence type="ECO:0000256" key="1">
    <source>
        <dbReference type="SAM" id="Phobius"/>
    </source>
</evidence>
<accession>A0ABT6Z6B1</accession>
<dbReference type="Proteomes" id="UP001225761">
    <property type="component" value="Unassembled WGS sequence"/>
</dbReference>
<feature type="transmembrane region" description="Helical" evidence="1">
    <location>
        <begin position="295"/>
        <end position="313"/>
    </location>
</feature>
<evidence type="ECO:0008006" key="4">
    <source>
        <dbReference type="Google" id="ProtNLM"/>
    </source>
</evidence>
<feature type="transmembrane region" description="Helical" evidence="1">
    <location>
        <begin position="322"/>
        <end position="340"/>
    </location>
</feature>
<feature type="transmembrane region" description="Helical" evidence="1">
    <location>
        <begin position="56"/>
        <end position="76"/>
    </location>
</feature>
<keyword evidence="1" id="KW-0472">Membrane</keyword>
<protein>
    <recommendedName>
        <fullName evidence="4">DUF4153 domain-containing protein</fullName>
    </recommendedName>
</protein>
<feature type="transmembrane region" description="Helical" evidence="1">
    <location>
        <begin position="112"/>
        <end position="130"/>
    </location>
</feature>
<dbReference type="EMBL" id="JASHIE010000014">
    <property type="protein sequence ID" value="MDI9876677.1"/>
    <property type="molecule type" value="Genomic_DNA"/>
</dbReference>
<feature type="transmembrane region" description="Helical" evidence="1">
    <location>
        <begin position="258"/>
        <end position="275"/>
    </location>
</feature>
<gene>
    <name evidence="2" type="ORF">QM481_19210</name>
</gene>
<comment type="caution">
    <text evidence="2">The sequence shown here is derived from an EMBL/GenBank/DDBJ whole genome shotgun (WGS) entry which is preliminary data.</text>
</comment>
<reference evidence="2 3" key="1">
    <citation type="submission" date="2023-05" db="EMBL/GenBank/DDBJ databases">
        <title>Novel species of genus Flectobacillus isolated from stream in China.</title>
        <authorList>
            <person name="Lu H."/>
        </authorList>
    </citation>
    <scope>NUCLEOTIDE SEQUENCE [LARGE SCALE GENOMIC DNA]</scope>
    <source>
        <strain evidence="2 3">LFS242W</strain>
    </source>
</reference>
<name>A0ABT6Z6B1_9BACT</name>
<feature type="transmembrane region" description="Helical" evidence="1">
    <location>
        <begin position="228"/>
        <end position="246"/>
    </location>
</feature>
<keyword evidence="3" id="KW-1185">Reference proteome</keyword>
<keyword evidence="1" id="KW-0812">Transmembrane</keyword>
<feature type="transmembrane region" description="Helical" evidence="1">
    <location>
        <begin position="173"/>
        <end position="189"/>
    </location>
</feature>